<dbReference type="Proteomes" id="UP000024837">
    <property type="component" value="Unassembled WGS sequence"/>
</dbReference>
<dbReference type="PANTHER" id="PTHR14614">
    <property type="entry name" value="HEPATOCELLULAR CARCINOMA-ASSOCIATED ANTIGEN"/>
    <property type="match status" value="1"/>
</dbReference>
<dbReference type="EMBL" id="KI966462">
    <property type="protein sequence ID" value="EWC43455.1"/>
    <property type="molecule type" value="Genomic_DNA"/>
</dbReference>
<dbReference type="GO" id="GO:0008757">
    <property type="term" value="F:S-adenosylmethionine-dependent methyltransferase activity"/>
    <property type="evidence" value="ECO:0007669"/>
    <property type="project" value="UniProtKB-ARBA"/>
</dbReference>
<keyword evidence="2" id="KW-1185">Reference proteome</keyword>
<dbReference type="InterPro" id="IPR019410">
    <property type="entry name" value="Methyltransf_16"/>
</dbReference>
<sequence length="333" mass="36487">MTEDSLLHLRRLYLQAVPAAKIPFDSILPAPVDGAFQQRLYNTVLSKDATAPHPPAGAYTRRFLKFLVDAVQQRLAEDEEIDGDILALYAGLLSSSDYSNDLIKPAYITYLLPSTYTLSDPKITISERNSLLSADGHTGSRTWEAALALGEHFLTSPPSLARPLSESRVLELGAGTAFASILLSKLRANYVLATDGDERVCEAIRTNIDLNVPAAGSDGYIAVSQLLWGASQADNSIYSQPWDLIIGGDITYDITDLSDLVYTISRLLQCSSERGAVAIISATVRNKDTIREFEAQLALVGLTFYVKQVEDDGRRLWYYGSTSPIRIYTISLA</sequence>
<proteinExistence type="predicted"/>
<dbReference type="InterPro" id="IPR029063">
    <property type="entry name" value="SAM-dependent_MTases_sf"/>
</dbReference>
<evidence type="ECO:0008006" key="3">
    <source>
        <dbReference type="Google" id="ProtNLM"/>
    </source>
</evidence>
<protein>
    <recommendedName>
        <fullName evidence="3">FAM86 N-terminal domain-containing protein</fullName>
    </recommendedName>
</protein>
<reference evidence="1 2" key="1">
    <citation type="submission" date="2013-05" db="EMBL/GenBank/DDBJ databases">
        <title>Drechslerella stenobrocha genome reveals carnivorous origination and mechanical trapping mechanism of predatory fungi.</title>
        <authorList>
            <person name="Liu X."/>
            <person name="Zhang W."/>
            <person name="Liu K."/>
        </authorList>
    </citation>
    <scope>NUCLEOTIDE SEQUENCE [LARGE SCALE GENOMIC DNA]</scope>
    <source>
        <strain evidence="1 2">248</strain>
    </source>
</reference>
<dbReference type="SUPFAM" id="SSF53335">
    <property type="entry name" value="S-adenosyl-L-methionine-dependent methyltransferases"/>
    <property type="match status" value="1"/>
</dbReference>
<organism evidence="1 2">
    <name type="scientific">Drechslerella stenobrocha 248</name>
    <dbReference type="NCBI Taxonomy" id="1043628"/>
    <lineage>
        <taxon>Eukaryota</taxon>
        <taxon>Fungi</taxon>
        <taxon>Dikarya</taxon>
        <taxon>Ascomycota</taxon>
        <taxon>Pezizomycotina</taxon>
        <taxon>Orbiliomycetes</taxon>
        <taxon>Orbiliales</taxon>
        <taxon>Orbiliaceae</taxon>
        <taxon>Drechslerella</taxon>
    </lineage>
</organism>
<dbReference type="Pfam" id="PF10294">
    <property type="entry name" value="Methyltransf_16"/>
    <property type="match status" value="1"/>
</dbReference>
<dbReference type="HOGENOM" id="CLU_038942_1_1_1"/>
<accession>W7I422</accession>
<dbReference type="AlphaFoldDB" id="W7I422"/>
<dbReference type="OrthoDB" id="194386at2759"/>
<dbReference type="CDD" id="cd02440">
    <property type="entry name" value="AdoMet_MTases"/>
    <property type="match status" value="1"/>
</dbReference>
<dbReference type="PANTHER" id="PTHR14614:SF130">
    <property type="entry name" value="PROTEIN-LYSINE N-METHYLTRANSFERASE EEF2KMT"/>
    <property type="match status" value="1"/>
</dbReference>
<evidence type="ECO:0000313" key="2">
    <source>
        <dbReference type="Proteomes" id="UP000024837"/>
    </source>
</evidence>
<evidence type="ECO:0000313" key="1">
    <source>
        <dbReference type="EMBL" id="EWC43455.1"/>
    </source>
</evidence>
<dbReference type="GO" id="GO:0005737">
    <property type="term" value="C:cytoplasm"/>
    <property type="evidence" value="ECO:0007669"/>
    <property type="project" value="TreeGrafter"/>
</dbReference>
<gene>
    <name evidence="1" type="ORF">DRE_07565</name>
</gene>
<name>W7I422_9PEZI</name>
<dbReference type="Gene3D" id="3.40.50.150">
    <property type="entry name" value="Vaccinia Virus protein VP39"/>
    <property type="match status" value="1"/>
</dbReference>